<name>A0ABS0AC65_9GAMM</name>
<evidence type="ECO:0000256" key="4">
    <source>
        <dbReference type="SAM" id="MobiDB-lite"/>
    </source>
</evidence>
<feature type="domain" description="Outer membrane protein assembly factor BamE" evidence="5">
    <location>
        <begin position="1"/>
        <end position="52"/>
    </location>
</feature>
<dbReference type="Pfam" id="PF04355">
    <property type="entry name" value="BamE"/>
    <property type="match status" value="1"/>
</dbReference>
<gene>
    <name evidence="6" type="ORF">ISO4_00309</name>
</gene>
<organism evidence="6 7">
    <name type="scientific">Alloalcanivorax venustensis ISO4</name>
    <dbReference type="NCBI Taxonomy" id="1177184"/>
    <lineage>
        <taxon>Bacteria</taxon>
        <taxon>Pseudomonadati</taxon>
        <taxon>Pseudomonadota</taxon>
        <taxon>Gammaproteobacteria</taxon>
        <taxon>Oceanospirillales</taxon>
        <taxon>Alcanivoracaceae</taxon>
        <taxon>Alloalcanivorax</taxon>
    </lineage>
</organism>
<accession>A0ABS0AC65</accession>
<evidence type="ECO:0000256" key="1">
    <source>
        <dbReference type="ARBA" id="ARBA00022729"/>
    </source>
</evidence>
<keyword evidence="3" id="KW-0998">Cell outer membrane</keyword>
<evidence type="ECO:0000256" key="2">
    <source>
        <dbReference type="ARBA" id="ARBA00023136"/>
    </source>
</evidence>
<sequence>MTPEQVRFVLGPPTLTDPFTPDTWFYLLHYQTGNAETVEQQIVVFFEGGQYSHYDGEPVENVRERTSGRRDRELEQRARDRKEDNVVDPEPLNDPAPDPGTQTTPDATSVPIPRS</sequence>
<dbReference type="InterPro" id="IPR037873">
    <property type="entry name" value="BamE-like"/>
</dbReference>
<feature type="region of interest" description="Disordered" evidence="4">
    <location>
        <begin position="53"/>
        <end position="115"/>
    </location>
</feature>
<reference evidence="6 7" key="1">
    <citation type="submission" date="2012-09" db="EMBL/GenBank/DDBJ databases">
        <title>Genome Sequence of alkane-degrading Bacterium Alcanivorax venustensis ISO4.</title>
        <authorList>
            <person name="Lai Q."/>
            <person name="Shao Z."/>
        </authorList>
    </citation>
    <scope>NUCLEOTIDE SEQUENCE [LARGE SCALE GENOMIC DNA]</scope>
    <source>
        <strain evidence="6 7">ISO4</strain>
    </source>
</reference>
<dbReference type="PANTHER" id="PTHR37482">
    <property type="entry name" value="OUTER MEMBRANE PROTEIN ASSEMBLY FACTOR BAME"/>
    <property type="match status" value="1"/>
</dbReference>
<dbReference type="Gene3D" id="3.30.1450.10">
    <property type="match status" value="1"/>
</dbReference>
<comment type="caution">
    <text evidence="6">The sequence shown here is derived from an EMBL/GenBank/DDBJ whole genome shotgun (WGS) entry which is preliminary data.</text>
</comment>
<keyword evidence="2" id="KW-0472">Membrane</keyword>
<dbReference type="PANTHER" id="PTHR37482:SF1">
    <property type="entry name" value="OUTER MEMBRANE PROTEIN ASSEMBLY FACTOR BAME"/>
    <property type="match status" value="1"/>
</dbReference>
<keyword evidence="7" id="KW-1185">Reference proteome</keyword>
<protein>
    <submittedName>
        <fullName evidence="6">Outer membrane lipoprotein OmlA</fullName>
    </submittedName>
</protein>
<keyword evidence="6" id="KW-0449">Lipoprotein</keyword>
<dbReference type="Proteomes" id="UP000644441">
    <property type="component" value="Unassembled WGS sequence"/>
</dbReference>
<evidence type="ECO:0000256" key="3">
    <source>
        <dbReference type="ARBA" id="ARBA00023237"/>
    </source>
</evidence>
<feature type="compositionally biased region" description="Basic and acidic residues" evidence="4">
    <location>
        <begin position="54"/>
        <end position="85"/>
    </location>
</feature>
<dbReference type="EMBL" id="ARXR01000002">
    <property type="protein sequence ID" value="MBF5051707.1"/>
    <property type="molecule type" value="Genomic_DNA"/>
</dbReference>
<evidence type="ECO:0000259" key="5">
    <source>
        <dbReference type="Pfam" id="PF04355"/>
    </source>
</evidence>
<proteinExistence type="predicted"/>
<dbReference type="InterPro" id="IPR026592">
    <property type="entry name" value="BamE"/>
</dbReference>
<evidence type="ECO:0000313" key="7">
    <source>
        <dbReference type="Proteomes" id="UP000644441"/>
    </source>
</evidence>
<keyword evidence="1" id="KW-0732">Signal</keyword>
<dbReference type="InterPro" id="IPR007450">
    <property type="entry name" value="BamE_dom"/>
</dbReference>
<evidence type="ECO:0000313" key="6">
    <source>
        <dbReference type="EMBL" id="MBF5051707.1"/>
    </source>
</evidence>